<sequence length="200" mass="22529">MANYLGVRESMTLLLPKEFPISLMLVGGIAFAQHYATLYYIEKRKQYYGRLKYMDNYKEDHEIAFSGSKKIHPYGDPCSVDGWYSSKLSYREWYELACAKRAHQEQVENSSLAIIWELIGTLQFPLLSIGFGAVYLYGTIAFAKSYQHEGANTGKKCLGRILMRGSLWALGGLAITAAGVLTCKNYDIDIGAILKKALRQ</sequence>
<dbReference type="Gene3D" id="1.20.120.550">
    <property type="entry name" value="Membrane associated eicosanoid/glutathione metabolism-like domain"/>
    <property type="match status" value="1"/>
</dbReference>
<reference evidence="6 7" key="1">
    <citation type="submission" date="2014-06" db="EMBL/GenBank/DDBJ databases">
        <authorList>
            <person name="Swart Estienne"/>
        </authorList>
    </citation>
    <scope>NUCLEOTIDE SEQUENCE [LARGE SCALE GENOMIC DNA]</scope>
    <source>
        <strain evidence="6 7">130c</strain>
    </source>
</reference>
<dbReference type="EMBL" id="CCKQ01010611">
    <property type="protein sequence ID" value="CDW82134.1"/>
    <property type="molecule type" value="Genomic_DNA"/>
</dbReference>
<keyword evidence="3 5" id="KW-1133">Transmembrane helix</keyword>
<dbReference type="InParanoid" id="A0A078AIT5"/>
<evidence type="ECO:0000256" key="3">
    <source>
        <dbReference type="ARBA" id="ARBA00022989"/>
    </source>
</evidence>
<evidence type="ECO:0000256" key="5">
    <source>
        <dbReference type="SAM" id="Phobius"/>
    </source>
</evidence>
<dbReference type="InterPro" id="IPR023352">
    <property type="entry name" value="MAPEG-like_dom_sf"/>
</dbReference>
<keyword evidence="4 5" id="KW-0472">Membrane</keyword>
<organism evidence="6 7">
    <name type="scientific">Stylonychia lemnae</name>
    <name type="common">Ciliate</name>
    <dbReference type="NCBI Taxonomy" id="5949"/>
    <lineage>
        <taxon>Eukaryota</taxon>
        <taxon>Sar</taxon>
        <taxon>Alveolata</taxon>
        <taxon>Ciliophora</taxon>
        <taxon>Intramacronucleata</taxon>
        <taxon>Spirotrichea</taxon>
        <taxon>Stichotrichia</taxon>
        <taxon>Sporadotrichida</taxon>
        <taxon>Oxytrichidae</taxon>
        <taxon>Stylonychinae</taxon>
        <taxon>Stylonychia</taxon>
    </lineage>
</organism>
<evidence type="ECO:0008006" key="8">
    <source>
        <dbReference type="Google" id="ProtNLM"/>
    </source>
</evidence>
<dbReference type="Proteomes" id="UP000039865">
    <property type="component" value="Unassembled WGS sequence"/>
</dbReference>
<feature type="transmembrane region" description="Helical" evidence="5">
    <location>
        <begin position="20"/>
        <end position="41"/>
    </location>
</feature>
<accession>A0A078AIT5</accession>
<gene>
    <name evidence="6" type="primary">Contig1213.g1316</name>
    <name evidence="6" type="ORF">STYLEM_11161</name>
</gene>
<protein>
    <recommendedName>
        <fullName evidence="8">Mapeg family protein</fullName>
    </recommendedName>
</protein>
<dbReference type="InterPro" id="IPR001129">
    <property type="entry name" value="Membr-assoc_MAPEG"/>
</dbReference>
<comment type="subcellular location">
    <subcellularLocation>
        <location evidence="1">Membrane</location>
    </subcellularLocation>
</comment>
<keyword evidence="2 5" id="KW-0812">Transmembrane</keyword>
<evidence type="ECO:0000313" key="7">
    <source>
        <dbReference type="Proteomes" id="UP000039865"/>
    </source>
</evidence>
<evidence type="ECO:0000313" key="6">
    <source>
        <dbReference type="EMBL" id="CDW82134.1"/>
    </source>
</evidence>
<evidence type="ECO:0000256" key="2">
    <source>
        <dbReference type="ARBA" id="ARBA00022692"/>
    </source>
</evidence>
<dbReference type="GO" id="GO:0016020">
    <property type="term" value="C:membrane"/>
    <property type="evidence" value="ECO:0007669"/>
    <property type="project" value="UniProtKB-SubCell"/>
</dbReference>
<dbReference type="SUPFAM" id="SSF161084">
    <property type="entry name" value="MAPEG domain-like"/>
    <property type="match status" value="1"/>
</dbReference>
<dbReference type="Pfam" id="PF01124">
    <property type="entry name" value="MAPEG"/>
    <property type="match status" value="1"/>
</dbReference>
<keyword evidence="7" id="KW-1185">Reference proteome</keyword>
<evidence type="ECO:0000256" key="4">
    <source>
        <dbReference type="ARBA" id="ARBA00023136"/>
    </source>
</evidence>
<name>A0A078AIT5_STYLE</name>
<evidence type="ECO:0000256" key="1">
    <source>
        <dbReference type="ARBA" id="ARBA00004370"/>
    </source>
</evidence>
<dbReference type="AlphaFoldDB" id="A0A078AIT5"/>
<proteinExistence type="predicted"/>